<evidence type="ECO:0000256" key="2">
    <source>
        <dbReference type="ARBA" id="ARBA00001966"/>
    </source>
</evidence>
<dbReference type="GO" id="GO:0046983">
    <property type="term" value="F:protein dimerization activity"/>
    <property type="evidence" value="ECO:0007669"/>
    <property type="project" value="InterPro"/>
</dbReference>
<dbReference type="RefSeq" id="WP_188983369.1">
    <property type="nucleotide sequence ID" value="NZ_BMPO01000004.1"/>
</dbReference>
<evidence type="ECO:0000256" key="14">
    <source>
        <dbReference type="ARBA" id="ARBA00023004"/>
    </source>
</evidence>
<keyword evidence="10" id="KW-0808">Transferase</keyword>
<dbReference type="Gene3D" id="1.20.5.1930">
    <property type="match status" value="1"/>
</dbReference>
<dbReference type="EC" id="2.7.13.3" evidence="5"/>
<evidence type="ECO:0000256" key="5">
    <source>
        <dbReference type="ARBA" id="ARBA00012438"/>
    </source>
</evidence>
<evidence type="ECO:0000256" key="17">
    <source>
        <dbReference type="ARBA" id="ARBA00023136"/>
    </source>
</evidence>
<dbReference type="Pfam" id="PF07730">
    <property type="entry name" value="HisKA_3"/>
    <property type="match status" value="1"/>
</dbReference>
<evidence type="ECO:0000313" key="21">
    <source>
        <dbReference type="EMBL" id="GGJ96629.1"/>
    </source>
</evidence>
<evidence type="ECO:0000256" key="10">
    <source>
        <dbReference type="ARBA" id="ARBA00022679"/>
    </source>
</evidence>
<dbReference type="InterPro" id="IPR029016">
    <property type="entry name" value="GAF-like_dom_sf"/>
</dbReference>
<dbReference type="InterPro" id="IPR050482">
    <property type="entry name" value="Sensor_HK_TwoCompSys"/>
</dbReference>
<keyword evidence="17" id="KW-0472">Membrane</keyword>
<dbReference type="Gene3D" id="3.30.450.40">
    <property type="match status" value="1"/>
</dbReference>
<keyword evidence="14" id="KW-0408">Iron</keyword>
<evidence type="ECO:0000256" key="11">
    <source>
        <dbReference type="ARBA" id="ARBA00022692"/>
    </source>
</evidence>
<keyword evidence="9" id="KW-0963">Cytoplasm</keyword>
<evidence type="ECO:0000256" key="4">
    <source>
        <dbReference type="ARBA" id="ARBA00004651"/>
    </source>
</evidence>
<evidence type="ECO:0000256" key="18">
    <source>
        <dbReference type="ARBA" id="ARBA00024827"/>
    </source>
</evidence>
<gene>
    <name evidence="21" type="ORF">GCM10009304_23120</name>
</gene>
<dbReference type="InterPro" id="IPR036890">
    <property type="entry name" value="HATPase_C_sf"/>
</dbReference>
<dbReference type="AlphaFoldDB" id="A0A917PXL0"/>
<comment type="subcellular location">
    <subcellularLocation>
        <location evidence="4">Cell membrane</location>
        <topology evidence="4">Multi-pass membrane protein</topology>
    </subcellularLocation>
    <subcellularLocation>
        <location evidence="3">Cytoplasm</location>
    </subcellularLocation>
</comment>
<dbReference type="PANTHER" id="PTHR24421">
    <property type="entry name" value="NITRATE/NITRITE SENSOR PROTEIN NARX-RELATED"/>
    <property type="match status" value="1"/>
</dbReference>
<dbReference type="InterPro" id="IPR011712">
    <property type="entry name" value="Sig_transdc_His_kin_sub3_dim/P"/>
</dbReference>
<keyword evidence="13" id="KW-1133">Transmembrane helix</keyword>
<keyword evidence="22" id="KW-1185">Reference proteome</keyword>
<dbReference type="GO" id="GO:0051539">
    <property type="term" value="F:4 iron, 4 sulfur cluster binding"/>
    <property type="evidence" value="ECO:0007669"/>
    <property type="project" value="UniProtKB-KW"/>
</dbReference>
<dbReference type="PRINTS" id="PR00344">
    <property type="entry name" value="BCTRLSENSOR"/>
</dbReference>
<evidence type="ECO:0000256" key="9">
    <source>
        <dbReference type="ARBA" id="ARBA00022490"/>
    </source>
</evidence>
<dbReference type="InterPro" id="IPR003594">
    <property type="entry name" value="HATPase_dom"/>
</dbReference>
<evidence type="ECO:0000256" key="7">
    <source>
        <dbReference type="ARBA" id="ARBA00022475"/>
    </source>
</evidence>
<reference evidence="21" key="2">
    <citation type="submission" date="2020-09" db="EMBL/GenBank/DDBJ databases">
        <authorList>
            <person name="Sun Q."/>
            <person name="Ohkuma M."/>
        </authorList>
    </citation>
    <scope>NUCLEOTIDE SEQUENCE</scope>
    <source>
        <strain evidence="21">JCM 30078</strain>
    </source>
</reference>
<dbReference type="Pfam" id="PF02518">
    <property type="entry name" value="HATPase_c"/>
    <property type="match status" value="1"/>
</dbReference>
<dbReference type="SMART" id="SM00387">
    <property type="entry name" value="HATPase_c"/>
    <property type="match status" value="1"/>
</dbReference>
<evidence type="ECO:0000313" key="22">
    <source>
        <dbReference type="Proteomes" id="UP000635983"/>
    </source>
</evidence>
<evidence type="ECO:0000259" key="20">
    <source>
        <dbReference type="SMART" id="SM00387"/>
    </source>
</evidence>
<keyword evidence="16" id="KW-0411">Iron-sulfur</keyword>
<comment type="function">
    <text evidence="18">Member of the two-component regulatory system NreB/NreC involved in the control of dissimilatory nitrate/nitrite reduction in response to oxygen. NreB functions as a direct oxygen sensor histidine kinase which is autophosphorylated, in the absence of oxygen, probably at the conserved histidine residue, and transfers its phosphate group probably to a conserved aspartate residue of NreC. NreB/NreC activates the expression of the nitrate (narGHJI) and nitrite (nir) reductase operons, as well as the putative nitrate transporter gene narT.</text>
</comment>
<dbReference type="GO" id="GO:0000155">
    <property type="term" value="F:phosphorelay sensor kinase activity"/>
    <property type="evidence" value="ECO:0007669"/>
    <property type="project" value="InterPro"/>
</dbReference>
<dbReference type="InterPro" id="IPR004358">
    <property type="entry name" value="Sig_transdc_His_kin-like_C"/>
</dbReference>
<dbReference type="PANTHER" id="PTHR24421:SF37">
    <property type="entry name" value="SENSOR HISTIDINE KINASE NARS"/>
    <property type="match status" value="1"/>
</dbReference>
<keyword evidence="8" id="KW-0479">Metal-binding</keyword>
<dbReference type="CDD" id="cd16917">
    <property type="entry name" value="HATPase_UhpB-NarQ-NarX-like"/>
    <property type="match status" value="1"/>
</dbReference>
<feature type="domain" description="Histidine kinase/HSP90-like ATPase" evidence="20">
    <location>
        <begin position="289"/>
        <end position="386"/>
    </location>
</feature>
<evidence type="ECO:0000256" key="8">
    <source>
        <dbReference type="ARBA" id="ARBA00022485"/>
    </source>
</evidence>
<sequence>MPTPSTPDNARALRNQYRQWESRAARLSLLTDTGRELAALPPDAKCERVLQRAAAFCAMDLGAVLLGFDAPWRIVTTKGALAPRQWLESTDQETREVRCDARTEIGVPLLLQLPLMSANGTPLGALMLASSQPINPPDAEDLESLRLLAALLATQLENDRLHGALRTRERAMSELVHRLLTAQEEERRRVAYDLHDGLAQTLAGLHQRLQGYAARHSRQTEEDVADFGAILDLARRCVRETRDAMGGLRPQLLDDFGLGQAIDREADRLRDVGIDVRWQIRSDDRLFPPGEIALFRIAQEAINNILKHAHCSRVLISLDVGPSSAVLALEDDGVGFDCQPVLHADGGHHLGLVAMQERASLLGGEVACTSRAGAGTRLIASLPATGAFT</sequence>
<organism evidence="21 22">
    <name type="scientific">Pseudomonas matsuisoli</name>
    <dbReference type="NCBI Taxonomy" id="1515666"/>
    <lineage>
        <taxon>Bacteria</taxon>
        <taxon>Pseudomonadati</taxon>
        <taxon>Pseudomonadota</taxon>
        <taxon>Gammaproteobacteria</taxon>
        <taxon>Pseudomonadales</taxon>
        <taxon>Pseudomonadaceae</taxon>
        <taxon>Pseudomonas</taxon>
    </lineage>
</organism>
<dbReference type="GO" id="GO:0005886">
    <property type="term" value="C:plasma membrane"/>
    <property type="evidence" value="ECO:0007669"/>
    <property type="project" value="UniProtKB-SubCell"/>
</dbReference>
<name>A0A917PXL0_9PSED</name>
<comment type="caution">
    <text evidence="21">The sequence shown here is derived from an EMBL/GenBank/DDBJ whole genome shotgun (WGS) entry which is preliminary data.</text>
</comment>
<evidence type="ECO:0000256" key="6">
    <source>
        <dbReference type="ARBA" id="ARBA00017322"/>
    </source>
</evidence>
<proteinExistence type="predicted"/>
<dbReference type="SUPFAM" id="SSF55874">
    <property type="entry name" value="ATPase domain of HSP90 chaperone/DNA topoisomerase II/histidine kinase"/>
    <property type="match status" value="1"/>
</dbReference>
<accession>A0A917PXL0</accession>
<reference evidence="21" key="1">
    <citation type="journal article" date="2014" name="Int. J. Syst. Evol. Microbiol.">
        <title>Complete genome sequence of Corynebacterium casei LMG S-19264T (=DSM 44701T), isolated from a smear-ripened cheese.</title>
        <authorList>
            <consortium name="US DOE Joint Genome Institute (JGI-PGF)"/>
            <person name="Walter F."/>
            <person name="Albersmeier A."/>
            <person name="Kalinowski J."/>
            <person name="Ruckert C."/>
        </authorList>
    </citation>
    <scope>NUCLEOTIDE SEQUENCE</scope>
    <source>
        <strain evidence="21">JCM 30078</strain>
    </source>
</reference>
<evidence type="ECO:0000256" key="12">
    <source>
        <dbReference type="ARBA" id="ARBA00022777"/>
    </source>
</evidence>
<comment type="cofactor">
    <cofactor evidence="2">
        <name>[4Fe-4S] cluster</name>
        <dbReference type="ChEBI" id="CHEBI:49883"/>
    </cofactor>
</comment>
<evidence type="ECO:0000256" key="19">
    <source>
        <dbReference type="ARBA" id="ARBA00030800"/>
    </source>
</evidence>
<comment type="catalytic activity">
    <reaction evidence="1">
        <text>ATP + protein L-histidine = ADP + protein N-phospho-L-histidine.</text>
        <dbReference type="EC" id="2.7.13.3"/>
    </reaction>
</comment>
<dbReference type="Gene3D" id="3.30.565.10">
    <property type="entry name" value="Histidine kinase-like ATPase, C-terminal domain"/>
    <property type="match status" value="1"/>
</dbReference>
<keyword evidence="15" id="KW-0902">Two-component regulatory system</keyword>
<dbReference type="Proteomes" id="UP000635983">
    <property type="component" value="Unassembled WGS sequence"/>
</dbReference>
<evidence type="ECO:0000256" key="15">
    <source>
        <dbReference type="ARBA" id="ARBA00023012"/>
    </source>
</evidence>
<keyword evidence="8" id="KW-0004">4Fe-4S</keyword>
<keyword evidence="11" id="KW-0812">Transmembrane</keyword>
<evidence type="ECO:0000256" key="3">
    <source>
        <dbReference type="ARBA" id="ARBA00004496"/>
    </source>
</evidence>
<evidence type="ECO:0000256" key="13">
    <source>
        <dbReference type="ARBA" id="ARBA00022989"/>
    </source>
</evidence>
<dbReference type="SUPFAM" id="SSF55781">
    <property type="entry name" value="GAF domain-like"/>
    <property type="match status" value="1"/>
</dbReference>
<dbReference type="GO" id="GO:0005737">
    <property type="term" value="C:cytoplasm"/>
    <property type="evidence" value="ECO:0007669"/>
    <property type="project" value="UniProtKB-SubCell"/>
</dbReference>
<evidence type="ECO:0000256" key="16">
    <source>
        <dbReference type="ARBA" id="ARBA00023014"/>
    </source>
</evidence>
<dbReference type="EMBL" id="BMPO01000004">
    <property type="protein sequence ID" value="GGJ96629.1"/>
    <property type="molecule type" value="Genomic_DNA"/>
</dbReference>
<keyword evidence="12 21" id="KW-0418">Kinase</keyword>
<protein>
    <recommendedName>
        <fullName evidence="6">Oxygen sensor histidine kinase NreB</fullName>
        <ecNumber evidence="5">2.7.13.3</ecNumber>
    </recommendedName>
    <alternativeName>
        <fullName evidence="19">Nitrogen regulation protein B</fullName>
    </alternativeName>
</protein>
<keyword evidence="7" id="KW-1003">Cell membrane</keyword>
<evidence type="ECO:0000256" key="1">
    <source>
        <dbReference type="ARBA" id="ARBA00000085"/>
    </source>
</evidence>